<evidence type="ECO:0000256" key="2">
    <source>
        <dbReference type="ARBA" id="ARBA00008872"/>
    </source>
</evidence>
<evidence type="ECO:0000256" key="7">
    <source>
        <dbReference type="RuleBase" id="RU003737"/>
    </source>
</evidence>
<feature type="domain" description="Orn/DAP/Arg decarboxylase 2 C-terminal" evidence="8">
    <location>
        <begin position="520"/>
        <end position="616"/>
    </location>
</feature>
<dbReference type="PANTHER" id="PTHR11482:SF6">
    <property type="entry name" value="ORNITHINE DECARBOXYLASE 1-RELATED"/>
    <property type="match status" value="1"/>
</dbReference>
<organism evidence="10 11">
    <name type="scientific">Adineta steineri</name>
    <dbReference type="NCBI Taxonomy" id="433720"/>
    <lineage>
        <taxon>Eukaryota</taxon>
        <taxon>Metazoa</taxon>
        <taxon>Spiralia</taxon>
        <taxon>Gnathifera</taxon>
        <taxon>Rotifera</taxon>
        <taxon>Eurotatoria</taxon>
        <taxon>Bdelloidea</taxon>
        <taxon>Adinetida</taxon>
        <taxon>Adinetidae</taxon>
        <taxon>Adineta</taxon>
    </lineage>
</organism>
<dbReference type="InterPro" id="IPR029066">
    <property type="entry name" value="PLP-binding_barrel"/>
</dbReference>
<dbReference type="InterPro" id="IPR022657">
    <property type="entry name" value="De-COase2_CS"/>
</dbReference>
<protein>
    <recommendedName>
        <fullName evidence="12">Ornithine decarboxylase</fullName>
    </recommendedName>
</protein>
<dbReference type="PROSITE" id="PS00879">
    <property type="entry name" value="ODR_DC_2_2"/>
    <property type="match status" value="1"/>
</dbReference>
<dbReference type="GO" id="GO:0004586">
    <property type="term" value="F:ornithine decarboxylase activity"/>
    <property type="evidence" value="ECO:0007669"/>
    <property type="project" value="TreeGrafter"/>
</dbReference>
<dbReference type="CDD" id="cd00622">
    <property type="entry name" value="PLPDE_III_ODC"/>
    <property type="match status" value="1"/>
</dbReference>
<dbReference type="Gene3D" id="2.40.37.10">
    <property type="entry name" value="Lyase, Ornithine Decarboxylase, Chain A, domain 1"/>
    <property type="match status" value="1"/>
</dbReference>
<dbReference type="AlphaFoldDB" id="A0A813MA51"/>
<evidence type="ECO:0000256" key="1">
    <source>
        <dbReference type="ARBA" id="ARBA00001933"/>
    </source>
</evidence>
<keyword evidence="4" id="KW-0456">Lyase</keyword>
<dbReference type="SUPFAM" id="SSF51419">
    <property type="entry name" value="PLP-binding barrel"/>
    <property type="match status" value="1"/>
</dbReference>
<feature type="modified residue" description="N6-(pyridoxal phosphate)lysine" evidence="6">
    <location>
        <position position="265"/>
    </location>
</feature>
<evidence type="ECO:0008006" key="12">
    <source>
        <dbReference type="Google" id="ProtNLM"/>
    </source>
</evidence>
<evidence type="ECO:0000259" key="8">
    <source>
        <dbReference type="Pfam" id="PF00278"/>
    </source>
</evidence>
<dbReference type="Pfam" id="PF02784">
    <property type="entry name" value="Orn_Arg_deC_N"/>
    <property type="match status" value="1"/>
</dbReference>
<dbReference type="SUPFAM" id="SSF50621">
    <property type="entry name" value="Alanine racemase C-terminal domain-like"/>
    <property type="match status" value="1"/>
</dbReference>
<dbReference type="GO" id="GO:0033387">
    <property type="term" value="P:putrescine biosynthetic process from arginine, via ornithine"/>
    <property type="evidence" value="ECO:0007669"/>
    <property type="project" value="TreeGrafter"/>
</dbReference>
<proteinExistence type="inferred from homology"/>
<dbReference type="GO" id="GO:0005737">
    <property type="term" value="C:cytoplasm"/>
    <property type="evidence" value="ECO:0007669"/>
    <property type="project" value="TreeGrafter"/>
</dbReference>
<dbReference type="PRINTS" id="PR01179">
    <property type="entry name" value="ODADCRBXLASE"/>
</dbReference>
<dbReference type="InterPro" id="IPR022644">
    <property type="entry name" value="De-COase2_N"/>
</dbReference>
<dbReference type="PANTHER" id="PTHR11482">
    <property type="entry name" value="ARGININE/DIAMINOPIMELATE/ORNITHINE DECARBOXYLASE"/>
    <property type="match status" value="1"/>
</dbReference>
<dbReference type="Pfam" id="PF00278">
    <property type="entry name" value="Orn_DAP_Arg_deC"/>
    <property type="match status" value="1"/>
</dbReference>
<dbReference type="InterPro" id="IPR022643">
    <property type="entry name" value="De-COase2_C"/>
</dbReference>
<feature type="active site" description="Proton donor" evidence="6">
    <location>
        <position position="589"/>
    </location>
</feature>
<dbReference type="FunFam" id="3.20.20.10:FF:000005">
    <property type="entry name" value="Ornithine decarboxylase"/>
    <property type="match status" value="1"/>
</dbReference>
<comment type="function">
    <text evidence="5">Catalyzes the first and rate-limiting step of polyamine biosynthesis that converts ornithine into putrescine, which is the precursor for the polyamines, spermidine and spermine. Polyamines are essential for cell proliferation and are implicated in cellular processes, ranging from DNA replication to apoptosis.</text>
</comment>
<evidence type="ECO:0000256" key="4">
    <source>
        <dbReference type="ARBA" id="ARBA00023239"/>
    </source>
</evidence>
<reference evidence="10" key="1">
    <citation type="submission" date="2021-02" db="EMBL/GenBank/DDBJ databases">
        <authorList>
            <person name="Nowell W R."/>
        </authorList>
    </citation>
    <scope>NUCLEOTIDE SEQUENCE</scope>
</reference>
<comment type="cofactor">
    <cofactor evidence="1 6">
        <name>pyridoxal 5'-phosphate</name>
        <dbReference type="ChEBI" id="CHEBI:597326"/>
    </cofactor>
</comment>
<evidence type="ECO:0000259" key="9">
    <source>
        <dbReference type="Pfam" id="PF02784"/>
    </source>
</evidence>
<comment type="similarity">
    <text evidence="2 7">Belongs to the Orn/Lys/Arg decarboxylase class-II family.</text>
</comment>
<name>A0A813MA51_9BILA</name>
<dbReference type="EMBL" id="CAJNOE010000006">
    <property type="protein sequence ID" value="CAF0717745.1"/>
    <property type="molecule type" value="Genomic_DNA"/>
</dbReference>
<evidence type="ECO:0000313" key="11">
    <source>
        <dbReference type="Proteomes" id="UP000663860"/>
    </source>
</evidence>
<evidence type="ECO:0000256" key="3">
    <source>
        <dbReference type="ARBA" id="ARBA00022898"/>
    </source>
</evidence>
<feature type="domain" description="Orn/DAP/Arg decarboxylase 2 N-terminal" evidence="9">
    <location>
        <begin position="246"/>
        <end position="481"/>
    </location>
</feature>
<comment type="caution">
    <text evidence="10">The sequence shown here is derived from an EMBL/GenBank/DDBJ whole genome shotgun (WGS) entry which is preliminary data.</text>
</comment>
<evidence type="ECO:0000313" key="10">
    <source>
        <dbReference type="EMBL" id="CAF0717745.1"/>
    </source>
</evidence>
<dbReference type="InterPro" id="IPR009006">
    <property type="entry name" value="Ala_racemase/Decarboxylase_C"/>
</dbReference>
<dbReference type="InterPro" id="IPR000183">
    <property type="entry name" value="Orn/DAP/Arg_de-COase"/>
</dbReference>
<gene>
    <name evidence="10" type="ORF">IZO911_LOCUS1430</name>
</gene>
<keyword evidence="3 6" id="KW-0663">Pyridoxal phosphate</keyword>
<sequence length="640" mass="74920">MQDRLQFEYQPMQEYIEQLISTDSKEKEAKSNGLRYVSHRYQFEKAIEYFEKKFIEDGTISDENILNKRQFEVDVQLKKIFPDHTDVYHIPHGQSDQDIASLLVLFQIIMLKLQLDKLLLMNRMQDRLQFEYQPMQEYIEQLISTDSKEKEAKSNGLRHVSHRYQFEKAIEYFEKKFIEDGTISDENILNKRQFEVDVQLKKIFPDHTDVYHVPHGQSDQDIARHFINEIGTDDPFYIVDVSHYPKQYMKWKCYFPDIQVFYAMKTNDNDFLIKIIERLGGGFDCASINELKTVLSLCPDIDCSKRIIYAHPCKPISHIKYFQEKNVQLTVVDNEDELIKLEKHWPNVQILIRLKTKDSKSLISFSDKFGANEHIATRLFQLAKKLNLNIVGCAFHVGTGCYDDNAFQHALQFAQQIFQIAKKYQFHLTILDIGGGFPGFDEDHRPSFSQLANTIQQSLDEFFPQRENIQIIAEPGRYFAAASMDLVASIIACRSNNKDYLNFSSKEEKENVDKDLIDNIYYINEKEKENVDKDLIDNIYYINESTYGSLSNILYENTTYSITCLRKEHSQLVEHDETKYKSIVYGPTCDSLDIVSLGVDLPLLNIGDHLLFYHVGAYSSSLSMKFNGFQTTKYFYIWKD</sequence>
<dbReference type="PRINTS" id="PR01182">
    <property type="entry name" value="ORNDCRBXLASE"/>
</dbReference>
<dbReference type="Proteomes" id="UP000663860">
    <property type="component" value="Unassembled WGS sequence"/>
</dbReference>
<evidence type="ECO:0000256" key="5">
    <source>
        <dbReference type="ARBA" id="ARBA00037173"/>
    </source>
</evidence>
<evidence type="ECO:0000256" key="6">
    <source>
        <dbReference type="PIRSR" id="PIRSR600183-50"/>
    </source>
</evidence>
<dbReference type="Gene3D" id="3.20.20.10">
    <property type="entry name" value="Alanine racemase"/>
    <property type="match status" value="1"/>
</dbReference>
<accession>A0A813MA51</accession>
<dbReference type="InterPro" id="IPR002433">
    <property type="entry name" value="Orn_de-COase"/>
</dbReference>